<keyword evidence="2" id="KW-0812">Transmembrane</keyword>
<feature type="region of interest" description="Disordered" evidence="1">
    <location>
        <begin position="32"/>
        <end position="61"/>
    </location>
</feature>
<evidence type="ECO:0000256" key="1">
    <source>
        <dbReference type="SAM" id="MobiDB-lite"/>
    </source>
</evidence>
<protein>
    <submittedName>
        <fullName evidence="3">Stage III sporulation protein AE</fullName>
    </submittedName>
</protein>
<feature type="transmembrane region" description="Helical" evidence="2">
    <location>
        <begin position="316"/>
        <end position="335"/>
    </location>
</feature>
<sequence>MMRGRKQFLLTVALVLLVFGLGTRIVSAEERTDSENAAAAGNMETAENDERAGDEENAENTADGFLQEEVEEAMFSEIDFSEIEDSLTEMLPEAKTSFSDLVNVMISGETAELGQTFLNFAADQLFYEFNSSRHILAYILAVALTAAVFSNFAGALKSRQISEISFYVTYILLVTLCLNSFQTLSLGVEERLDSLMDFMRVLCPGFFMAVAFASGSTSALFFYNIILLLIYVAEAVVVRFVLPVINIYIMVRVLGCLTGEDFLSEFADLIRKAVTWTLRTLLACVVGVNVVQGLLAPAIDTLKRSALTRTAEALPWVGNVMGGAAELVLGTAVLIKNGIGMAGAAAAVAVCASPILQMAVMTFLYKLTAALVQPVSDKRITMCISGVSEGYELMMRSVFTTGVLFLLTIAVVAASTS</sequence>
<feature type="transmembrane region" description="Helical" evidence="2">
    <location>
        <begin position="166"/>
        <end position="186"/>
    </location>
</feature>
<organism evidence="3 4">
    <name type="scientific">Ruminococcus turbiniformis</name>
    <dbReference type="NCBI Taxonomy" id="2881258"/>
    <lineage>
        <taxon>Bacteria</taxon>
        <taxon>Bacillati</taxon>
        <taxon>Bacillota</taxon>
        <taxon>Clostridia</taxon>
        <taxon>Eubacteriales</taxon>
        <taxon>Oscillospiraceae</taxon>
        <taxon>Ruminococcus</taxon>
    </lineage>
</organism>
<feature type="transmembrane region" description="Helical" evidence="2">
    <location>
        <begin position="135"/>
        <end position="154"/>
    </location>
</feature>
<dbReference type="EMBL" id="JAJEQX010000004">
    <property type="protein sequence ID" value="MCC2253482.1"/>
    <property type="molecule type" value="Genomic_DNA"/>
</dbReference>
<name>A0ABS8FTV0_9FIRM</name>
<evidence type="ECO:0000313" key="4">
    <source>
        <dbReference type="Proteomes" id="UP001198151"/>
    </source>
</evidence>
<keyword evidence="4" id="KW-1185">Reference proteome</keyword>
<dbReference type="RefSeq" id="WP_227706636.1">
    <property type="nucleotide sequence ID" value="NZ_JAJEQX010000004.1"/>
</dbReference>
<feature type="transmembrane region" description="Helical" evidence="2">
    <location>
        <begin position="393"/>
        <end position="414"/>
    </location>
</feature>
<gene>
    <name evidence="3" type="ORF">LKD70_03345</name>
</gene>
<proteinExistence type="predicted"/>
<dbReference type="Proteomes" id="UP001198151">
    <property type="component" value="Unassembled WGS sequence"/>
</dbReference>
<feature type="transmembrane region" description="Helical" evidence="2">
    <location>
        <begin position="274"/>
        <end position="295"/>
    </location>
</feature>
<evidence type="ECO:0000313" key="3">
    <source>
        <dbReference type="EMBL" id="MCC2253482.1"/>
    </source>
</evidence>
<feature type="transmembrane region" description="Helical" evidence="2">
    <location>
        <begin position="206"/>
        <end position="229"/>
    </location>
</feature>
<keyword evidence="2" id="KW-1133">Transmembrane helix</keyword>
<feature type="transmembrane region" description="Helical" evidence="2">
    <location>
        <begin position="341"/>
        <end position="372"/>
    </location>
</feature>
<evidence type="ECO:0000256" key="2">
    <source>
        <dbReference type="SAM" id="Phobius"/>
    </source>
</evidence>
<keyword evidence="2" id="KW-0472">Membrane</keyword>
<dbReference type="InterPro" id="IPR014194">
    <property type="entry name" value="Spore_III_AE"/>
</dbReference>
<dbReference type="Pfam" id="PF09546">
    <property type="entry name" value="Spore_III_AE"/>
    <property type="match status" value="1"/>
</dbReference>
<feature type="transmembrane region" description="Helical" evidence="2">
    <location>
        <begin position="236"/>
        <end position="254"/>
    </location>
</feature>
<comment type="caution">
    <text evidence="3">The sequence shown here is derived from an EMBL/GenBank/DDBJ whole genome shotgun (WGS) entry which is preliminary data.</text>
</comment>
<reference evidence="3 4" key="1">
    <citation type="submission" date="2021-10" db="EMBL/GenBank/DDBJ databases">
        <title>Anaerobic single-cell dispensing facilitates the cultivation of human gut bacteria.</title>
        <authorList>
            <person name="Afrizal A."/>
        </authorList>
    </citation>
    <scope>NUCLEOTIDE SEQUENCE [LARGE SCALE GENOMIC DNA]</scope>
    <source>
        <strain evidence="3 4">CLA-AA-H200</strain>
    </source>
</reference>
<accession>A0ABS8FTV0</accession>